<evidence type="ECO:0000256" key="1">
    <source>
        <dbReference type="SAM" id="Phobius"/>
    </source>
</evidence>
<organism evidence="2 3">
    <name type="scientific">Staphylococcus marylandisciuri</name>
    <dbReference type="NCBI Taxonomy" id="2981529"/>
    <lineage>
        <taxon>Bacteria</taxon>
        <taxon>Bacillati</taxon>
        <taxon>Bacillota</taxon>
        <taxon>Bacilli</taxon>
        <taxon>Bacillales</taxon>
        <taxon>Staphylococcaceae</taxon>
        <taxon>Staphylococcus</taxon>
    </lineage>
</organism>
<evidence type="ECO:0000313" key="2">
    <source>
        <dbReference type="EMBL" id="MCU5746793.1"/>
    </source>
</evidence>
<reference evidence="2 3" key="1">
    <citation type="journal article" date="2023" name="Int. J. Syst. Evol. Microbiol.">
        <title>Streptococcus sciuri sp. nov., Staphylococcus marylandisciuri sp. nov. and Staphylococcus americanisciuri sp. nov., isolated from faeces of eastern grey squirrel (Sciurus carolinensis).</title>
        <authorList>
            <person name="Volokhov D.V."/>
            <person name="Zagorodnyaya T.A."/>
            <person name="Furtak V.A."/>
            <person name="Nattanmai G."/>
            <person name="Randall L."/>
            <person name="Jose S."/>
            <person name="Gao Y."/>
            <person name="Eisenberg T."/>
            <person name="Delmonte P."/>
            <person name="Blom J."/>
            <person name="Mitchell K.K."/>
        </authorList>
    </citation>
    <scope>NUCLEOTIDE SEQUENCE [LARGE SCALE GENOMIC DNA]</scope>
    <source>
        <strain evidence="2 3">SQ8-PEA</strain>
    </source>
</reference>
<dbReference type="EMBL" id="JAOPKZ010000015">
    <property type="protein sequence ID" value="MCU5746793.1"/>
    <property type="molecule type" value="Genomic_DNA"/>
</dbReference>
<evidence type="ECO:0000313" key="3">
    <source>
        <dbReference type="Proteomes" id="UP001209553"/>
    </source>
</evidence>
<protein>
    <recommendedName>
        <fullName evidence="4">DUF2975 domain-containing protein</fullName>
    </recommendedName>
</protein>
<dbReference type="RefSeq" id="WP_262856474.1">
    <property type="nucleotide sequence ID" value="NZ_JAOPKZ010000015.1"/>
</dbReference>
<keyword evidence="1" id="KW-0812">Transmembrane</keyword>
<keyword evidence="3" id="KW-1185">Reference proteome</keyword>
<gene>
    <name evidence="2" type="ORF">N9R04_08865</name>
</gene>
<feature type="transmembrane region" description="Helical" evidence="1">
    <location>
        <begin position="97"/>
        <end position="122"/>
    </location>
</feature>
<name>A0ABT2QS28_9STAP</name>
<evidence type="ECO:0008006" key="4">
    <source>
        <dbReference type="Google" id="ProtNLM"/>
    </source>
</evidence>
<sequence length="134" mass="14742">MLHKYWKWIMIAAFLVNLLSIKGFPMAIGALYLPILFKVIQMQLNLSRGLVDDVSAQTFIKSNKTGVVISVICCILITGILFKVLDDFYSNLHGVLGFLITISPVTLVIGLVLFVLTAIAIVQAVKVEFSSSQP</sequence>
<comment type="caution">
    <text evidence="2">The sequence shown here is derived from an EMBL/GenBank/DDBJ whole genome shotgun (WGS) entry which is preliminary data.</text>
</comment>
<proteinExistence type="predicted"/>
<keyword evidence="1" id="KW-1133">Transmembrane helix</keyword>
<accession>A0ABT2QS28</accession>
<dbReference type="Proteomes" id="UP001209553">
    <property type="component" value="Unassembled WGS sequence"/>
</dbReference>
<feature type="transmembrane region" description="Helical" evidence="1">
    <location>
        <begin position="67"/>
        <end position="85"/>
    </location>
</feature>
<keyword evidence="1" id="KW-0472">Membrane</keyword>
<feature type="transmembrane region" description="Helical" evidence="1">
    <location>
        <begin position="6"/>
        <end position="33"/>
    </location>
</feature>